<evidence type="ECO:0000256" key="1">
    <source>
        <dbReference type="ARBA" id="ARBA00010923"/>
    </source>
</evidence>
<evidence type="ECO:0000256" key="2">
    <source>
        <dbReference type="ARBA" id="ARBA00022747"/>
    </source>
</evidence>
<protein>
    <recommendedName>
        <fullName evidence="5">Type I restriction modification DNA specificity domain-containing protein</fullName>
    </recommendedName>
</protein>
<evidence type="ECO:0000256" key="3">
    <source>
        <dbReference type="ARBA" id="ARBA00023125"/>
    </source>
</evidence>
<feature type="coiled-coil region" evidence="4">
    <location>
        <begin position="362"/>
        <end position="392"/>
    </location>
</feature>
<proteinExistence type="inferred from homology"/>
<keyword evidence="3" id="KW-0238">DNA-binding</keyword>
<organism evidence="6 7">
    <name type="scientific">Burkholderia anthina</name>
    <dbReference type="NCBI Taxonomy" id="179879"/>
    <lineage>
        <taxon>Bacteria</taxon>
        <taxon>Pseudomonadati</taxon>
        <taxon>Pseudomonadota</taxon>
        <taxon>Betaproteobacteria</taxon>
        <taxon>Burkholderiales</taxon>
        <taxon>Burkholderiaceae</taxon>
        <taxon>Burkholderia</taxon>
        <taxon>Burkholderia cepacia complex</taxon>
    </lineage>
</organism>
<keyword evidence="2" id="KW-0680">Restriction system</keyword>
<dbReference type="GO" id="GO:0003677">
    <property type="term" value="F:DNA binding"/>
    <property type="evidence" value="ECO:0007669"/>
    <property type="project" value="UniProtKB-KW"/>
</dbReference>
<evidence type="ECO:0000259" key="5">
    <source>
        <dbReference type="Pfam" id="PF01420"/>
    </source>
</evidence>
<gene>
    <name evidence="6" type="ORF">WS64_11320</name>
</gene>
<dbReference type="PANTHER" id="PTHR43140:SF1">
    <property type="entry name" value="TYPE I RESTRICTION ENZYME ECOKI SPECIFICITY SUBUNIT"/>
    <property type="match status" value="1"/>
</dbReference>
<comment type="similarity">
    <text evidence="1">Belongs to the type-I restriction system S methylase family.</text>
</comment>
<dbReference type="PANTHER" id="PTHR43140">
    <property type="entry name" value="TYPE-1 RESTRICTION ENZYME ECOKI SPECIFICITY PROTEIN"/>
    <property type="match status" value="1"/>
</dbReference>
<dbReference type="Pfam" id="PF01420">
    <property type="entry name" value="Methylase_S"/>
    <property type="match status" value="1"/>
</dbReference>
<evidence type="ECO:0000256" key="4">
    <source>
        <dbReference type="SAM" id="Coils"/>
    </source>
</evidence>
<feature type="domain" description="Type I restriction modification DNA specificity" evidence="5">
    <location>
        <begin position="71"/>
        <end position="159"/>
    </location>
</feature>
<sequence>MRGLPAGWTDARLKDAAHLPRVKNQFVPKRYVGMEHVEAQRGIARPIELGTHVSTSNLARVGTICYGKLRPYLAKAFIVAEPLAVSTEFLLLAPNIGIADPEYLAFVLISKGFTDKLSEHVSGAKMPRVDWGILSSQRIPLPDLATQGAIVTLLKQRLALIDRQVELLARRRTLIAELKRSIREEVIFARAATIGTEPLADEAWHGPVPSGWRVERLGNLFRQSSAFGGAGLPILSVSIHSGISDKELADDEQDRKVARSENRGLYKKVQPGDIVYNQMRAWQGGFGVAKVEGLVSPAYVVARPKRQVVPSFVEHMLRTASAIEEMRARSRGIIDFRLRLYWDKFKDIRIPLPPLDVQFDLAKELDRRLAGINRQSEALDRMEELLSQQRRSIIDEAVTGRLLAFQLTGLDEDGAVEKAA</sequence>
<keyword evidence="4" id="KW-0175">Coiled coil</keyword>
<dbReference type="AlphaFoldDB" id="A0AAW3Q2W1"/>
<dbReference type="Proteomes" id="UP000070434">
    <property type="component" value="Chromosome 1"/>
</dbReference>
<accession>A0AAW3Q2W1</accession>
<dbReference type="InterPro" id="IPR000055">
    <property type="entry name" value="Restrct_endonuc_typeI_TRD"/>
</dbReference>
<dbReference type="Gene3D" id="3.90.220.20">
    <property type="entry name" value="DNA methylase specificity domains"/>
    <property type="match status" value="2"/>
</dbReference>
<evidence type="ECO:0000313" key="6">
    <source>
        <dbReference type="EMBL" id="KWZ36063.1"/>
    </source>
</evidence>
<evidence type="ECO:0000313" key="7">
    <source>
        <dbReference type="Proteomes" id="UP000070434"/>
    </source>
</evidence>
<dbReference type="EMBL" id="LNJP01000001">
    <property type="protein sequence ID" value="KWZ36063.1"/>
    <property type="molecule type" value="Genomic_DNA"/>
</dbReference>
<dbReference type="CDD" id="cd16961">
    <property type="entry name" value="RMtype1_S_TRD-CR_like"/>
    <property type="match status" value="2"/>
</dbReference>
<dbReference type="GO" id="GO:0009307">
    <property type="term" value="P:DNA restriction-modification system"/>
    <property type="evidence" value="ECO:0007669"/>
    <property type="project" value="UniProtKB-KW"/>
</dbReference>
<dbReference type="SUPFAM" id="SSF116734">
    <property type="entry name" value="DNA methylase specificity domain"/>
    <property type="match status" value="2"/>
</dbReference>
<comment type="caution">
    <text evidence="6">The sequence shown here is derived from an EMBL/GenBank/DDBJ whole genome shotgun (WGS) entry which is preliminary data.</text>
</comment>
<name>A0AAW3Q2W1_9BURK</name>
<dbReference type="InterPro" id="IPR044946">
    <property type="entry name" value="Restrct_endonuc_typeI_TRD_sf"/>
</dbReference>
<reference evidence="6 7" key="1">
    <citation type="submission" date="2015-11" db="EMBL/GenBank/DDBJ databases">
        <authorList>
            <person name="Sahl J."/>
            <person name="Wagner D."/>
            <person name="Keim P."/>
        </authorList>
    </citation>
    <scope>NUCLEOTIDE SEQUENCE [LARGE SCALE GENOMIC DNA]</scope>
    <source>
        <strain evidence="6 7">AZ-4-2-10-S1-D7</strain>
    </source>
</reference>
<dbReference type="InterPro" id="IPR051212">
    <property type="entry name" value="Type-I_RE_S_subunit"/>
</dbReference>